<evidence type="ECO:0000256" key="4">
    <source>
        <dbReference type="ARBA" id="ARBA00023002"/>
    </source>
</evidence>
<dbReference type="EMBL" id="CP109441">
    <property type="protein sequence ID" value="WUV44799.1"/>
    <property type="molecule type" value="Genomic_DNA"/>
</dbReference>
<comment type="cofactor">
    <cofactor evidence="1">
        <name>FAD</name>
        <dbReference type="ChEBI" id="CHEBI:57692"/>
    </cofactor>
</comment>
<evidence type="ECO:0000259" key="5">
    <source>
        <dbReference type="Pfam" id="PF07992"/>
    </source>
</evidence>
<protein>
    <submittedName>
        <fullName evidence="7">FAD-dependent oxidoreductase</fullName>
    </submittedName>
</protein>
<dbReference type="PANTHER" id="PTHR43557">
    <property type="entry name" value="APOPTOSIS-INDUCING FACTOR 1"/>
    <property type="match status" value="1"/>
</dbReference>
<dbReference type="Proteomes" id="UP001432062">
    <property type="component" value="Chromosome"/>
</dbReference>
<evidence type="ECO:0000259" key="6">
    <source>
        <dbReference type="Pfam" id="PF14759"/>
    </source>
</evidence>
<evidence type="ECO:0000256" key="2">
    <source>
        <dbReference type="ARBA" id="ARBA00022630"/>
    </source>
</evidence>
<reference evidence="7" key="1">
    <citation type="submission" date="2022-10" db="EMBL/GenBank/DDBJ databases">
        <title>The complete genomes of actinobacterial strains from the NBC collection.</title>
        <authorList>
            <person name="Joergensen T.S."/>
            <person name="Alvarez Arevalo M."/>
            <person name="Sterndorff E.B."/>
            <person name="Faurdal D."/>
            <person name="Vuksanovic O."/>
            <person name="Mourched A.-S."/>
            <person name="Charusanti P."/>
            <person name="Shaw S."/>
            <person name="Blin K."/>
            <person name="Weber T."/>
        </authorList>
    </citation>
    <scope>NUCLEOTIDE SEQUENCE</scope>
    <source>
        <strain evidence="7">NBC_01482</strain>
    </source>
</reference>
<dbReference type="PRINTS" id="PR00411">
    <property type="entry name" value="PNDRDTASEI"/>
</dbReference>
<sequence length="400" mass="43443">MTPHEGILIVGGSAAGLSAADGLREGGYQGPVTVLNEETRAPYDRPTVSKGLLVGEGAPEFMDLRSTERLEETNITLRSGETAAGLDIDRHYLITMNGEPMPWESIIIATGARARTIRTTDGKPLPVLRTASNLIALRAALTVHRRIALVGAGFIGLEVASGLAESGVIVDVFDNKRLPLEPLIGPEIAGFLQELHASRGVNMHGNITLSAITGDEGEYVLHFSDGSSHQTPLVLVGIGVEPNVDWLVNSGVELSDGVVTDEFGRTNVANVWAAGDVAALEHPLLESRSRVEHWTHAIEHGRRVGLNIARGDLVPFTTPPYFWSDQYGMRFHSYGRRRPEDDVVFVKGSPSQENFLALFGSHGEFHGLFSNGYEQLLRPYRKLLERGASFDEACTHITAR</sequence>
<dbReference type="Pfam" id="PF14759">
    <property type="entry name" value="Reductase_C"/>
    <property type="match status" value="1"/>
</dbReference>
<evidence type="ECO:0000313" key="7">
    <source>
        <dbReference type="EMBL" id="WUV44799.1"/>
    </source>
</evidence>
<feature type="domain" description="FAD/NAD(P)-binding" evidence="5">
    <location>
        <begin position="7"/>
        <end position="301"/>
    </location>
</feature>
<organism evidence="7 8">
    <name type="scientific">Nocardia vinacea</name>
    <dbReference type="NCBI Taxonomy" id="96468"/>
    <lineage>
        <taxon>Bacteria</taxon>
        <taxon>Bacillati</taxon>
        <taxon>Actinomycetota</taxon>
        <taxon>Actinomycetes</taxon>
        <taxon>Mycobacteriales</taxon>
        <taxon>Nocardiaceae</taxon>
        <taxon>Nocardia</taxon>
    </lineage>
</organism>
<dbReference type="PANTHER" id="PTHR43557:SF2">
    <property type="entry name" value="RIESKE DOMAIN-CONTAINING PROTEIN-RELATED"/>
    <property type="match status" value="1"/>
</dbReference>
<proteinExistence type="predicted"/>
<dbReference type="InterPro" id="IPR016156">
    <property type="entry name" value="FAD/NAD-linked_Rdtase_dimer_sf"/>
</dbReference>
<dbReference type="Gene3D" id="3.50.50.60">
    <property type="entry name" value="FAD/NAD(P)-binding domain"/>
    <property type="match status" value="2"/>
</dbReference>
<dbReference type="PRINTS" id="PR00368">
    <property type="entry name" value="FADPNR"/>
</dbReference>
<keyword evidence="2" id="KW-0285">Flavoprotein</keyword>
<dbReference type="InterPro" id="IPR036188">
    <property type="entry name" value="FAD/NAD-bd_sf"/>
</dbReference>
<dbReference type="InterPro" id="IPR050446">
    <property type="entry name" value="FAD-oxidoreductase/Apoptosis"/>
</dbReference>
<keyword evidence="8" id="KW-1185">Reference proteome</keyword>
<dbReference type="SUPFAM" id="SSF55424">
    <property type="entry name" value="FAD/NAD-linked reductases, dimerisation (C-terminal) domain"/>
    <property type="match status" value="1"/>
</dbReference>
<dbReference type="Gene3D" id="3.30.390.30">
    <property type="match status" value="1"/>
</dbReference>
<name>A0ABZ1YNH2_9NOCA</name>
<dbReference type="SUPFAM" id="SSF51905">
    <property type="entry name" value="FAD/NAD(P)-binding domain"/>
    <property type="match status" value="1"/>
</dbReference>
<keyword evidence="3" id="KW-0274">FAD</keyword>
<gene>
    <name evidence="7" type="ORF">OG563_37565</name>
</gene>
<feature type="domain" description="Reductase C-terminal" evidence="6">
    <location>
        <begin position="321"/>
        <end position="393"/>
    </location>
</feature>
<dbReference type="RefSeq" id="WP_329407915.1">
    <property type="nucleotide sequence ID" value="NZ_CP109441.1"/>
</dbReference>
<evidence type="ECO:0000313" key="8">
    <source>
        <dbReference type="Proteomes" id="UP001432062"/>
    </source>
</evidence>
<evidence type="ECO:0000256" key="1">
    <source>
        <dbReference type="ARBA" id="ARBA00001974"/>
    </source>
</evidence>
<keyword evidence="4" id="KW-0560">Oxidoreductase</keyword>
<dbReference type="InterPro" id="IPR023753">
    <property type="entry name" value="FAD/NAD-binding_dom"/>
</dbReference>
<dbReference type="InterPro" id="IPR028202">
    <property type="entry name" value="Reductase_C"/>
</dbReference>
<evidence type="ECO:0000256" key="3">
    <source>
        <dbReference type="ARBA" id="ARBA00022827"/>
    </source>
</evidence>
<accession>A0ABZ1YNH2</accession>
<dbReference type="Pfam" id="PF07992">
    <property type="entry name" value="Pyr_redox_2"/>
    <property type="match status" value="1"/>
</dbReference>